<accession>A0A9P1GRK2</accession>
<gene>
    <name evidence="1" type="ORF">C1SCF055_LOCUS44232</name>
</gene>
<evidence type="ECO:0000313" key="1">
    <source>
        <dbReference type="EMBL" id="CAI4019752.1"/>
    </source>
</evidence>
<dbReference type="EMBL" id="CAMXCT020006769">
    <property type="protein sequence ID" value="CAL1173127.1"/>
    <property type="molecule type" value="Genomic_DNA"/>
</dbReference>
<sequence length="104" mass="11479">MGCAASVSAKVVDFDPVAVDLAGDEVAKQSTLRSWTATPIPGVPCPPNRTMHELHLMKMEKYAGKIEKAPHELHIKVACKRLDAEILSEQILSEQMTESERIRP</sequence>
<dbReference type="OrthoDB" id="10551029at2759"/>
<proteinExistence type="predicted"/>
<name>A0A9P1GRK2_9DINO</name>
<evidence type="ECO:0000313" key="3">
    <source>
        <dbReference type="Proteomes" id="UP001152797"/>
    </source>
</evidence>
<dbReference type="AlphaFoldDB" id="A0A9P1GRK2"/>
<reference evidence="1" key="1">
    <citation type="submission" date="2022-10" db="EMBL/GenBank/DDBJ databases">
        <authorList>
            <person name="Chen Y."/>
            <person name="Dougan E. K."/>
            <person name="Chan C."/>
            <person name="Rhodes N."/>
            <person name="Thang M."/>
        </authorList>
    </citation>
    <scope>NUCLEOTIDE SEQUENCE</scope>
</reference>
<organism evidence="1">
    <name type="scientific">Cladocopium goreaui</name>
    <dbReference type="NCBI Taxonomy" id="2562237"/>
    <lineage>
        <taxon>Eukaryota</taxon>
        <taxon>Sar</taxon>
        <taxon>Alveolata</taxon>
        <taxon>Dinophyceae</taxon>
        <taxon>Suessiales</taxon>
        <taxon>Symbiodiniaceae</taxon>
        <taxon>Cladocopium</taxon>
    </lineage>
</organism>
<dbReference type="EMBL" id="CAMXCT030006769">
    <property type="protein sequence ID" value="CAL4807064.1"/>
    <property type="molecule type" value="Genomic_DNA"/>
</dbReference>
<reference evidence="2 3" key="2">
    <citation type="submission" date="2024-05" db="EMBL/GenBank/DDBJ databases">
        <authorList>
            <person name="Chen Y."/>
            <person name="Shah S."/>
            <person name="Dougan E. K."/>
            <person name="Thang M."/>
            <person name="Chan C."/>
        </authorList>
    </citation>
    <scope>NUCLEOTIDE SEQUENCE [LARGE SCALE GENOMIC DNA]</scope>
</reference>
<dbReference type="Proteomes" id="UP001152797">
    <property type="component" value="Unassembled WGS sequence"/>
</dbReference>
<comment type="caution">
    <text evidence="1">The sequence shown here is derived from an EMBL/GenBank/DDBJ whole genome shotgun (WGS) entry which is preliminary data.</text>
</comment>
<dbReference type="EMBL" id="CAMXCT010006769">
    <property type="protein sequence ID" value="CAI4019752.1"/>
    <property type="molecule type" value="Genomic_DNA"/>
</dbReference>
<evidence type="ECO:0000313" key="2">
    <source>
        <dbReference type="EMBL" id="CAL4807064.1"/>
    </source>
</evidence>
<keyword evidence="3" id="KW-1185">Reference proteome</keyword>
<protein>
    <submittedName>
        <fullName evidence="1">Uncharacterized protein</fullName>
    </submittedName>
</protein>